<reference evidence="5 6" key="1">
    <citation type="journal article" date="2017" name="Mol. Ecol.">
        <title>Comparative and population genomic landscape of Phellinus noxius: A hypervariable fungus causing root rot in trees.</title>
        <authorList>
            <person name="Chung C.L."/>
            <person name="Lee T.J."/>
            <person name="Akiba M."/>
            <person name="Lee H.H."/>
            <person name="Kuo T.H."/>
            <person name="Liu D."/>
            <person name="Ke H.M."/>
            <person name="Yokoi T."/>
            <person name="Roa M.B."/>
            <person name="Lu M.J."/>
            <person name="Chang Y.Y."/>
            <person name="Ann P.J."/>
            <person name="Tsai J.N."/>
            <person name="Chen C.Y."/>
            <person name="Tzean S.S."/>
            <person name="Ota Y."/>
            <person name="Hattori T."/>
            <person name="Sahashi N."/>
            <person name="Liou R.F."/>
            <person name="Kikuchi T."/>
            <person name="Tsai I.J."/>
        </authorList>
    </citation>
    <scope>NUCLEOTIDE SEQUENCE [LARGE SCALE GENOMIC DNA]</scope>
    <source>
        <strain evidence="5 6">FFPRI411160</strain>
    </source>
</reference>
<dbReference type="Gene3D" id="3.40.50.300">
    <property type="entry name" value="P-loop containing nucleotide triphosphate hydrolases"/>
    <property type="match status" value="2"/>
</dbReference>
<dbReference type="OrthoDB" id="270584at2759"/>
<feature type="domain" description="Helicase ATP-binding" evidence="3">
    <location>
        <begin position="55"/>
        <end position="231"/>
    </location>
</feature>
<dbReference type="AlphaFoldDB" id="A0A286UQS3"/>
<keyword evidence="6" id="KW-1185">Reference proteome</keyword>
<evidence type="ECO:0000259" key="3">
    <source>
        <dbReference type="PROSITE" id="PS51192"/>
    </source>
</evidence>
<dbReference type="SMART" id="SM00487">
    <property type="entry name" value="DEXDc"/>
    <property type="match status" value="1"/>
</dbReference>
<evidence type="ECO:0000256" key="2">
    <source>
        <dbReference type="SAM" id="MobiDB-lite"/>
    </source>
</evidence>
<accession>A0A286UQS3</accession>
<proteinExistence type="predicted"/>
<name>A0A286UQS3_9AGAM</name>
<dbReference type="GO" id="GO:0000403">
    <property type="term" value="F:Y-form DNA binding"/>
    <property type="evidence" value="ECO:0007669"/>
    <property type="project" value="TreeGrafter"/>
</dbReference>
<dbReference type="Pfam" id="PF00271">
    <property type="entry name" value="Helicase_C"/>
    <property type="match status" value="1"/>
</dbReference>
<dbReference type="STRING" id="2282107.A0A286UQS3"/>
<dbReference type="InterPro" id="IPR050742">
    <property type="entry name" value="Helicase_Restrict-Modif_Enz"/>
</dbReference>
<dbReference type="InParanoid" id="A0A286UQS3"/>
<evidence type="ECO:0000256" key="1">
    <source>
        <dbReference type="ARBA" id="ARBA00022806"/>
    </source>
</evidence>
<dbReference type="SUPFAM" id="SSF52540">
    <property type="entry name" value="P-loop containing nucleoside triphosphate hydrolases"/>
    <property type="match status" value="1"/>
</dbReference>
<dbReference type="GO" id="GO:0032042">
    <property type="term" value="P:mitochondrial DNA metabolic process"/>
    <property type="evidence" value="ECO:0007669"/>
    <property type="project" value="TreeGrafter"/>
</dbReference>
<dbReference type="SMART" id="SM00490">
    <property type="entry name" value="HELICc"/>
    <property type="match status" value="1"/>
</dbReference>
<keyword evidence="1" id="KW-0347">Helicase</keyword>
<sequence>MSLFLNHVRTIPYYLKHTQATLLTFRSLTARYAHTISGVQLRPYQEDCIETCIGALEEGKSTRLGVSLPTGSGKTTIFVALISKIKPPKNNPRANKSLIVVNSEDIARQSAQRMKQLFPDLSVEIEQGAKNKATGFADVTVATYQSLNSSNRLAKFDPTKFKCVVVDEAHHSAAKGYLKVLAHFDKDIKHPDPDFRPPAVPHPIPIVGFSATLSRNDGLSLGSVFQEIVYHRDIRDMIRENWLSPVVFTTVRASLNLDSLTVGKGTNDFNVSKLAQVINTDTFNNLVVKSWIEKASNRRSTLVFCVDTSHLQALTDTFRRAGVDARYLYAKTPDKERRQLIEDFKSGVYPVLCNVGVLTEGADIPNIDCVIIARPTQSLNLYAQMIGRGMRLSPDTGKENCHLIDFVDNKSRHGKIVCVPTLHGLDPNEIIEEKTWDDLEKRADEVETQRIKFEISEPRSVTYTNYDNPFDLTEDASGSPHLHRYSGHAWVAIGDIYILECMGKGYIKVTRCDTQEKDDEKNKELLFQAEYFQPIEKVITKQTKPGAPPFARGPKFRRPRVILQADSLRAAIRGADSFASKKVCLGYQAQGLFRYAKWRSNPASEGQLKALEKMKKSQKDLDLKKLTRGQAANIMTRIIHGAQGRYEKKQKEQAKQDAKKAKTETASVKTRFRQGVQVGPISMSEQDAKASGKLPATEFEKLRDQAMKNSAKYKQ</sequence>
<dbReference type="EMBL" id="NBII01000002">
    <property type="protein sequence ID" value="PAV21922.1"/>
    <property type="molecule type" value="Genomic_DNA"/>
</dbReference>
<dbReference type="Pfam" id="PF04851">
    <property type="entry name" value="ResIII"/>
    <property type="match status" value="1"/>
</dbReference>
<feature type="region of interest" description="Disordered" evidence="2">
    <location>
        <begin position="644"/>
        <end position="715"/>
    </location>
</feature>
<comment type="caution">
    <text evidence="5">The sequence shown here is derived from an EMBL/GenBank/DDBJ whole genome shotgun (WGS) entry which is preliminary data.</text>
</comment>
<evidence type="ECO:0000313" key="5">
    <source>
        <dbReference type="EMBL" id="PAV21922.1"/>
    </source>
</evidence>
<evidence type="ECO:0000259" key="4">
    <source>
        <dbReference type="PROSITE" id="PS51194"/>
    </source>
</evidence>
<protein>
    <submittedName>
        <fullName evidence="5">P-loop containing nucleoside triphosphate hydrolase</fullName>
    </submittedName>
</protein>
<dbReference type="Proteomes" id="UP000217199">
    <property type="component" value="Unassembled WGS sequence"/>
</dbReference>
<dbReference type="CDD" id="cd18799">
    <property type="entry name" value="SF2_C_EcoAI-like"/>
    <property type="match status" value="1"/>
</dbReference>
<dbReference type="InterPro" id="IPR006935">
    <property type="entry name" value="Helicase/UvrB_N"/>
</dbReference>
<dbReference type="PANTHER" id="PTHR47396">
    <property type="entry name" value="TYPE I RESTRICTION ENZYME ECOKI R PROTEIN"/>
    <property type="match status" value="1"/>
</dbReference>
<dbReference type="InterPro" id="IPR001650">
    <property type="entry name" value="Helicase_C-like"/>
</dbReference>
<dbReference type="GO" id="GO:0061749">
    <property type="term" value="F:forked DNA-dependent helicase activity"/>
    <property type="evidence" value="ECO:0007669"/>
    <property type="project" value="TreeGrafter"/>
</dbReference>
<dbReference type="GO" id="GO:0005524">
    <property type="term" value="F:ATP binding"/>
    <property type="evidence" value="ECO:0007669"/>
    <property type="project" value="InterPro"/>
</dbReference>
<organism evidence="5 6">
    <name type="scientific">Pyrrhoderma noxium</name>
    <dbReference type="NCBI Taxonomy" id="2282107"/>
    <lineage>
        <taxon>Eukaryota</taxon>
        <taxon>Fungi</taxon>
        <taxon>Dikarya</taxon>
        <taxon>Basidiomycota</taxon>
        <taxon>Agaricomycotina</taxon>
        <taxon>Agaricomycetes</taxon>
        <taxon>Hymenochaetales</taxon>
        <taxon>Hymenochaetaceae</taxon>
        <taxon>Pyrrhoderma</taxon>
    </lineage>
</organism>
<dbReference type="PROSITE" id="PS51194">
    <property type="entry name" value="HELICASE_CTER"/>
    <property type="match status" value="1"/>
</dbReference>
<dbReference type="FunCoup" id="A0A286UQS3">
    <property type="interactions" value="9"/>
</dbReference>
<dbReference type="InterPro" id="IPR014001">
    <property type="entry name" value="Helicase_ATP-bd"/>
</dbReference>
<dbReference type="InterPro" id="IPR027417">
    <property type="entry name" value="P-loop_NTPase"/>
</dbReference>
<dbReference type="PROSITE" id="PS51192">
    <property type="entry name" value="HELICASE_ATP_BIND_1"/>
    <property type="match status" value="1"/>
</dbReference>
<dbReference type="GO" id="GO:0005759">
    <property type="term" value="C:mitochondrial matrix"/>
    <property type="evidence" value="ECO:0007669"/>
    <property type="project" value="TreeGrafter"/>
</dbReference>
<dbReference type="GO" id="GO:0016787">
    <property type="term" value="F:hydrolase activity"/>
    <property type="evidence" value="ECO:0007669"/>
    <property type="project" value="UniProtKB-KW"/>
</dbReference>
<dbReference type="GO" id="GO:0036121">
    <property type="term" value="F:double-stranded DNA helicase activity"/>
    <property type="evidence" value="ECO:0007669"/>
    <property type="project" value="TreeGrafter"/>
</dbReference>
<keyword evidence="1" id="KW-0547">Nucleotide-binding</keyword>
<keyword evidence="1" id="KW-0067">ATP-binding</keyword>
<evidence type="ECO:0000313" key="6">
    <source>
        <dbReference type="Proteomes" id="UP000217199"/>
    </source>
</evidence>
<dbReference type="PANTHER" id="PTHR47396:SF1">
    <property type="entry name" value="ATP-DEPENDENT HELICASE IRC3-RELATED"/>
    <property type="match status" value="1"/>
</dbReference>
<feature type="domain" description="Helicase C-terminal" evidence="4">
    <location>
        <begin position="287"/>
        <end position="447"/>
    </location>
</feature>
<gene>
    <name evidence="5" type="ORF">PNOK_0187900</name>
</gene>
<keyword evidence="5" id="KW-0378">Hydrolase</keyword>
<dbReference type="GO" id="GO:0070125">
    <property type="term" value="P:mitochondrial translational elongation"/>
    <property type="evidence" value="ECO:0007669"/>
    <property type="project" value="TreeGrafter"/>
</dbReference>
<feature type="compositionally biased region" description="Basic and acidic residues" evidence="2">
    <location>
        <begin position="645"/>
        <end position="663"/>
    </location>
</feature>